<dbReference type="GO" id="GO:0030424">
    <property type="term" value="C:axon"/>
    <property type="evidence" value="ECO:0007669"/>
    <property type="project" value="TreeGrafter"/>
</dbReference>
<dbReference type="Pfam" id="PF19424">
    <property type="entry name" value="UNC80"/>
    <property type="match status" value="1"/>
</dbReference>
<evidence type="ECO:0000313" key="2">
    <source>
        <dbReference type="EMBL" id="CEK54066.1"/>
    </source>
</evidence>
<feature type="non-terminal residue" evidence="2">
    <location>
        <position position="105"/>
    </location>
</feature>
<proteinExistence type="predicted"/>
<gene>
    <name evidence="2" type="primary">ORF21874</name>
</gene>
<organism evidence="2">
    <name type="scientific">Arion vulgaris</name>
    <dbReference type="NCBI Taxonomy" id="1028688"/>
    <lineage>
        <taxon>Eukaryota</taxon>
        <taxon>Metazoa</taxon>
        <taxon>Spiralia</taxon>
        <taxon>Lophotrochozoa</taxon>
        <taxon>Mollusca</taxon>
        <taxon>Gastropoda</taxon>
        <taxon>Heterobranchia</taxon>
        <taxon>Euthyneura</taxon>
        <taxon>Panpulmonata</taxon>
        <taxon>Eupulmonata</taxon>
        <taxon>Stylommatophora</taxon>
        <taxon>Helicina</taxon>
        <taxon>Arionoidea</taxon>
        <taxon>Arionidae</taxon>
        <taxon>Arion</taxon>
    </lineage>
</organism>
<dbReference type="GO" id="GO:0005261">
    <property type="term" value="F:monoatomic cation channel activity"/>
    <property type="evidence" value="ECO:0007669"/>
    <property type="project" value="TreeGrafter"/>
</dbReference>
<sequence length="105" mass="12304">QPSGYRRNLMLQRAAGRMFYTWAENLGLQMEYILAKEHADRLAVIDEVKDENRKKVLRAEDEEEDFLDEASVNLKGKQCPYALKMLACLVLVEITTFLRETFQYL</sequence>
<protein>
    <recommendedName>
        <fullName evidence="1">Protein UNC80 central region domain-containing protein</fullName>
    </recommendedName>
</protein>
<dbReference type="PANTHER" id="PTHR31781">
    <property type="entry name" value="UNC80"/>
    <property type="match status" value="1"/>
</dbReference>
<name>A0A0B6YE37_9EUPU</name>
<dbReference type="EMBL" id="HACG01007201">
    <property type="protein sequence ID" value="CEK54066.1"/>
    <property type="molecule type" value="Transcribed_RNA"/>
</dbReference>
<dbReference type="GO" id="GO:0055080">
    <property type="term" value="P:monoatomic cation homeostasis"/>
    <property type="evidence" value="ECO:0007669"/>
    <property type="project" value="TreeGrafter"/>
</dbReference>
<feature type="non-terminal residue" evidence="2">
    <location>
        <position position="1"/>
    </location>
</feature>
<dbReference type="InterPro" id="IPR045852">
    <property type="entry name" value="UNC80_central"/>
</dbReference>
<reference evidence="2" key="1">
    <citation type="submission" date="2014-12" db="EMBL/GenBank/DDBJ databases">
        <title>Insight into the proteome of Arion vulgaris.</title>
        <authorList>
            <person name="Aradska J."/>
            <person name="Bulat T."/>
            <person name="Smidak R."/>
            <person name="Sarate P."/>
            <person name="Gangsoo J."/>
            <person name="Sialana F."/>
            <person name="Bilban M."/>
            <person name="Lubec G."/>
        </authorList>
    </citation>
    <scope>NUCLEOTIDE SEQUENCE</scope>
    <source>
        <tissue evidence="2">Skin</tissue>
    </source>
</reference>
<dbReference type="PANTHER" id="PTHR31781:SF1">
    <property type="entry name" value="PROTEIN UNC-80 HOMOLOG"/>
    <property type="match status" value="1"/>
</dbReference>
<evidence type="ECO:0000259" key="1">
    <source>
        <dbReference type="Pfam" id="PF19424"/>
    </source>
</evidence>
<dbReference type="AlphaFoldDB" id="A0A0B6YE37"/>
<accession>A0A0B6YE37</accession>
<feature type="domain" description="Protein UNC80 central region" evidence="1">
    <location>
        <begin position="1"/>
        <end position="105"/>
    </location>
</feature>
<dbReference type="GO" id="GO:0034703">
    <property type="term" value="C:cation channel complex"/>
    <property type="evidence" value="ECO:0007669"/>
    <property type="project" value="TreeGrafter"/>
</dbReference>